<evidence type="ECO:0000313" key="8">
    <source>
        <dbReference type="Proteomes" id="UP001162131"/>
    </source>
</evidence>
<dbReference type="SMART" id="SM00184">
    <property type="entry name" value="RING"/>
    <property type="match status" value="1"/>
</dbReference>
<sequence>MNWFKKLNLILLFGMFILYDSVLLMYLMTEEFSIMILQRFCVSILILSFISNPILLILISAYRTELSSFNFSLRIYAFFPIAFIFCNTFLAMHPKVMKFLMFFMGLKDTREIYKLTLCVFFGKYYMTVFLELFIQSWVIAYNIIESKNFNFNAIIYVGTVILFSILLGVLRYFDANKIYRDYVIEYSIDNPDLDGRLIVETEESEIYPPSDGTGVAYKRISYDPKGDEKTCAVCLENLIKGDIALEINSCGHQFHENCLIKWFERRPICPLCRIQH</sequence>
<keyword evidence="5" id="KW-0812">Transmembrane</keyword>
<feature type="transmembrane region" description="Helical" evidence="5">
    <location>
        <begin position="6"/>
        <end position="28"/>
    </location>
</feature>
<dbReference type="PANTHER" id="PTHR45969">
    <property type="entry name" value="RING ZINC FINGER PROTEIN-RELATED"/>
    <property type="match status" value="1"/>
</dbReference>
<evidence type="ECO:0000256" key="1">
    <source>
        <dbReference type="ARBA" id="ARBA00022723"/>
    </source>
</evidence>
<dbReference type="PANTHER" id="PTHR45969:SF81">
    <property type="entry name" value="OS08G0157400 PROTEIN"/>
    <property type="match status" value="1"/>
</dbReference>
<evidence type="ECO:0000256" key="4">
    <source>
        <dbReference type="PROSITE-ProRule" id="PRU00175"/>
    </source>
</evidence>
<dbReference type="Pfam" id="PF13639">
    <property type="entry name" value="zf-RING_2"/>
    <property type="match status" value="1"/>
</dbReference>
<organism evidence="7 8">
    <name type="scientific">Blepharisma stoltei</name>
    <dbReference type="NCBI Taxonomy" id="1481888"/>
    <lineage>
        <taxon>Eukaryota</taxon>
        <taxon>Sar</taxon>
        <taxon>Alveolata</taxon>
        <taxon>Ciliophora</taxon>
        <taxon>Postciliodesmatophora</taxon>
        <taxon>Heterotrichea</taxon>
        <taxon>Heterotrichida</taxon>
        <taxon>Blepharismidae</taxon>
        <taxon>Blepharisma</taxon>
    </lineage>
</organism>
<gene>
    <name evidence="7" type="ORF">BSTOLATCC_MIC43174</name>
</gene>
<keyword evidence="5" id="KW-1133">Transmembrane helix</keyword>
<protein>
    <recommendedName>
        <fullName evidence="6">RING-type domain-containing protein</fullName>
    </recommendedName>
</protein>
<keyword evidence="8" id="KW-1185">Reference proteome</keyword>
<keyword evidence="3" id="KW-0862">Zinc</keyword>
<keyword evidence="2 4" id="KW-0863">Zinc-finger</keyword>
<evidence type="ECO:0000313" key="7">
    <source>
        <dbReference type="EMBL" id="CAG9327130.1"/>
    </source>
</evidence>
<feature type="transmembrane region" description="Helical" evidence="5">
    <location>
        <begin position="112"/>
        <end position="134"/>
    </location>
</feature>
<dbReference type="Gene3D" id="3.30.40.10">
    <property type="entry name" value="Zinc/RING finger domain, C3HC4 (zinc finger)"/>
    <property type="match status" value="1"/>
</dbReference>
<dbReference type="InterPro" id="IPR001841">
    <property type="entry name" value="Znf_RING"/>
</dbReference>
<dbReference type="SUPFAM" id="SSF57850">
    <property type="entry name" value="RING/U-box"/>
    <property type="match status" value="1"/>
</dbReference>
<evidence type="ECO:0000256" key="2">
    <source>
        <dbReference type="ARBA" id="ARBA00022771"/>
    </source>
</evidence>
<proteinExistence type="predicted"/>
<evidence type="ECO:0000259" key="6">
    <source>
        <dbReference type="PROSITE" id="PS50089"/>
    </source>
</evidence>
<dbReference type="AlphaFoldDB" id="A0AAU9JLH3"/>
<accession>A0AAU9JLH3</accession>
<keyword evidence="5" id="KW-0472">Membrane</keyword>
<comment type="caution">
    <text evidence="7">The sequence shown here is derived from an EMBL/GenBank/DDBJ whole genome shotgun (WGS) entry which is preliminary data.</text>
</comment>
<keyword evidence="1" id="KW-0479">Metal-binding</keyword>
<dbReference type="PROSITE" id="PS50089">
    <property type="entry name" value="ZF_RING_2"/>
    <property type="match status" value="1"/>
</dbReference>
<feature type="transmembrane region" description="Helical" evidence="5">
    <location>
        <begin position="154"/>
        <end position="173"/>
    </location>
</feature>
<dbReference type="Proteomes" id="UP001162131">
    <property type="component" value="Unassembled WGS sequence"/>
</dbReference>
<dbReference type="EMBL" id="CAJZBQ010000043">
    <property type="protein sequence ID" value="CAG9327130.1"/>
    <property type="molecule type" value="Genomic_DNA"/>
</dbReference>
<dbReference type="GO" id="GO:0016567">
    <property type="term" value="P:protein ubiquitination"/>
    <property type="evidence" value="ECO:0007669"/>
    <property type="project" value="TreeGrafter"/>
</dbReference>
<evidence type="ECO:0000256" key="5">
    <source>
        <dbReference type="SAM" id="Phobius"/>
    </source>
</evidence>
<feature type="transmembrane region" description="Helical" evidence="5">
    <location>
        <begin position="73"/>
        <end position="92"/>
    </location>
</feature>
<dbReference type="GO" id="GO:0008270">
    <property type="term" value="F:zinc ion binding"/>
    <property type="evidence" value="ECO:0007669"/>
    <property type="project" value="UniProtKB-KW"/>
</dbReference>
<name>A0AAU9JLH3_9CILI</name>
<dbReference type="InterPro" id="IPR013083">
    <property type="entry name" value="Znf_RING/FYVE/PHD"/>
</dbReference>
<dbReference type="GO" id="GO:0061630">
    <property type="term" value="F:ubiquitin protein ligase activity"/>
    <property type="evidence" value="ECO:0007669"/>
    <property type="project" value="TreeGrafter"/>
</dbReference>
<feature type="domain" description="RING-type" evidence="6">
    <location>
        <begin position="231"/>
        <end position="273"/>
    </location>
</feature>
<feature type="transmembrane region" description="Helical" evidence="5">
    <location>
        <begin position="40"/>
        <end position="61"/>
    </location>
</feature>
<reference evidence="7" key="1">
    <citation type="submission" date="2021-09" db="EMBL/GenBank/DDBJ databases">
        <authorList>
            <consortium name="AG Swart"/>
            <person name="Singh M."/>
            <person name="Singh A."/>
            <person name="Seah K."/>
            <person name="Emmerich C."/>
        </authorList>
    </citation>
    <scope>NUCLEOTIDE SEQUENCE</scope>
    <source>
        <strain evidence="7">ATCC30299</strain>
    </source>
</reference>
<evidence type="ECO:0000256" key="3">
    <source>
        <dbReference type="ARBA" id="ARBA00022833"/>
    </source>
</evidence>